<dbReference type="Gene3D" id="2.10.25.160">
    <property type="entry name" value="Granulin"/>
    <property type="match status" value="1"/>
</dbReference>
<feature type="signal peptide" evidence="8">
    <location>
        <begin position="1"/>
        <end position="44"/>
    </location>
</feature>
<dbReference type="InterPro" id="IPR013201">
    <property type="entry name" value="Prot_inhib_I29"/>
</dbReference>
<dbReference type="Pfam" id="PF08246">
    <property type="entry name" value="Inhibitor_I29"/>
    <property type="match status" value="1"/>
</dbReference>
<sequence length="455" mass="49725">MSMQVVGKMATVPNPKFRQSMASPTKLFLLFLFSLLSPLSSSYSDRFESWCKQYGKTYATEEEKLARFRVFEQNAAYVKSHNSAGDSSYTLALNAFADLTPHEFRSTRLGLAGLKTIGSSSNERVFTGYGAGFRVPDSVDWRKQGAVTKVKDQGSCGACWSFSATGAMEGINKIVSGSLISLSEQELIDCDKSYNMGCNGGLMDYAYKWVIKNKGIDSEDDYPYKAADGKCQSKKVNHRVVTIDGYTDILPNREDLVLQAVATQPVSVGICGSDYAFQLYSSGIFTGPCSTSLDHAVLIVGYGSQNGQDYWIIKNSWGTSWGIDGYIMMARNGNSSKGICGINMMPSYPTKTSPNPPPSPDPSPTKCSLLTYCPAGSTCCCTWRLLGVCLSWSCCGLESAVCCKDTRYCCPQNYPVCDTNKKQCLKGNGNTTSVDGIEREDSFVRAGWWNDILAL</sequence>
<proteinExistence type="inferred from homology"/>
<keyword evidence="3 8" id="KW-0732">Signal</keyword>
<dbReference type="Gene3D" id="3.90.70.10">
    <property type="entry name" value="Cysteine proteinases"/>
    <property type="match status" value="1"/>
</dbReference>
<evidence type="ECO:0000256" key="7">
    <source>
        <dbReference type="ARBA" id="ARBA00023180"/>
    </source>
</evidence>
<dbReference type="AlphaFoldDB" id="A0A833VBW8"/>
<keyword evidence="2" id="KW-0645">Protease</keyword>
<keyword evidence="13" id="KW-1185">Reference proteome</keyword>
<protein>
    <submittedName>
        <fullName evidence="12">Zingipain-2</fullName>
    </submittedName>
</protein>
<name>A0A833VBW8_9POAL</name>
<dbReference type="OrthoDB" id="10253408at2759"/>
<dbReference type="Pfam" id="PF00112">
    <property type="entry name" value="Peptidase_C1"/>
    <property type="match status" value="1"/>
</dbReference>
<dbReference type="Proteomes" id="UP000623129">
    <property type="component" value="Unassembled WGS sequence"/>
</dbReference>
<dbReference type="SMART" id="SM00848">
    <property type="entry name" value="Inhibitor_I29"/>
    <property type="match status" value="1"/>
</dbReference>
<evidence type="ECO:0000313" key="13">
    <source>
        <dbReference type="Proteomes" id="UP000623129"/>
    </source>
</evidence>
<dbReference type="InterPro" id="IPR000169">
    <property type="entry name" value="Pept_cys_AS"/>
</dbReference>
<dbReference type="PROSITE" id="PS00139">
    <property type="entry name" value="THIOL_PROTEASE_CYS"/>
    <property type="match status" value="1"/>
</dbReference>
<keyword evidence="5" id="KW-0788">Thiol protease</keyword>
<dbReference type="InterPro" id="IPR025661">
    <property type="entry name" value="Pept_asp_AS"/>
</dbReference>
<dbReference type="PROSITE" id="PS00640">
    <property type="entry name" value="THIOL_PROTEASE_ASN"/>
    <property type="match status" value="1"/>
</dbReference>
<feature type="domain" description="Peptidase C1A papain C-terminal" evidence="10">
    <location>
        <begin position="135"/>
        <end position="350"/>
    </location>
</feature>
<accession>A0A833VBW8</accession>
<keyword evidence="6" id="KW-1015">Disulfide bond</keyword>
<reference evidence="12" key="1">
    <citation type="submission" date="2020-01" db="EMBL/GenBank/DDBJ databases">
        <title>Genome sequence of Kobresia littledalei, the first chromosome-level genome in the family Cyperaceae.</title>
        <authorList>
            <person name="Qu G."/>
        </authorList>
    </citation>
    <scope>NUCLEOTIDE SEQUENCE</scope>
    <source>
        <strain evidence="12">C.B.Clarke</strain>
        <tissue evidence="12">Leaf</tissue>
    </source>
</reference>
<evidence type="ECO:0000256" key="1">
    <source>
        <dbReference type="ARBA" id="ARBA00008455"/>
    </source>
</evidence>
<dbReference type="GO" id="GO:0006508">
    <property type="term" value="P:proteolysis"/>
    <property type="evidence" value="ECO:0007669"/>
    <property type="project" value="UniProtKB-KW"/>
</dbReference>
<dbReference type="InterPro" id="IPR025660">
    <property type="entry name" value="Pept_his_AS"/>
</dbReference>
<dbReference type="InterPro" id="IPR000668">
    <property type="entry name" value="Peptidase_C1A_C"/>
</dbReference>
<evidence type="ECO:0000256" key="2">
    <source>
        <dbReference type="ARBA" id="ARBA00022670"/>
    </source>
</evidence>
<feature type="domain" description="Granulins" evidence="9">
    <location>
        <begin position="367"/>
        <end position="424"/>
    </location>
</feature>
<dbReference type="SMART" id="SM00645">
    <property type="entry name" value="Pept_C1"/>
    <property type="match status" value="1"/>
</dbReference>
<dbReference type="InterPro" id="IPR013128">
    <property type="entry name" value="Peptidase_C1A"/>
</dbReference>
<dbReference type="SMART" id="SM00277">
    <property type="entry name" value="GRAN"/>
    <property type="match status" value="1"/>
</dbReference>
<dbReference type="FunFam" id="3.90.70.10:FF:000067">
    <property type="entry name" value="Senescence-specific cysteine protease"/>
    <property type="match status" value="1"/>
</dbReference>
<dbReference type="PRINTS" id="PR00705">
    <property type="entry name" value="PAPAIN"/>
</dbReference>
<dbReference type="InterPro" id="IPR037277">
    <property type="entry name" value="Granulin_sf"/>
</dbReference>
<evidence type="ECO:0000259" key="11">
    <source>
        <dbReference type="SMART" id="SM00848"/>
    </source>
</evidence>
<evidence type="ECO:0000256" key="3">
    <source>
        <dbReference type="ARBA" id="ARBA00022729"/>
    </source>
</evidence>
<evidence type="ECO:0000259" key="9">
    <source>
        <dbReference type="SMART" id="SM00277"/>
    </source>
</evidence>
<gene>
    <name evidence="12" type="ORF">FCM35_KLT02618</name>
</gene>
<keyword evidence="4" id="KW-0378">Hydrolase</keyword>
<dbReference type="GO" id="GO:0008234">
    <property type="term" value="F:cysteine-type peptidase activity"/>
    <property type="evidence" value="ECO:0007669"/>
    <property type="project" value="UniProtKB-KW"/>
</dbReference>
<feature type="chain" id="PRO_5033008993" evidence="8">
    <location>
        <begin position="45"/>
        <end position="455"/>
    </location>
</feature>
<evidence type="ECO:0000313" key="12">
    <source>
        <dbReference type="EMBL" id="KAF3333041.1"/>
    </source>
</evidence>
<evidence type="ECO:0000256" key="6">
    <source>
        <dbReference type="ARBA" id="ARBA00023157"/>
    </source>
</evidence>
<keyword evidence="7" id="KW-0325">Glycoprotein</keyword>
<dbReference type="EMBL" id="SWLB01000011">
    <property type="protein sequence ID" value="KAF3333041.1"/>
    <property type="molecule type" value="Genomic_DNA"/>
</dbReference>
<dbReference type="SUPFAM" id="SSF54001">
    <property type="entry name" value="Cysteine proteinases"/>
    <property type="match status" value="1"/>
</dbReference>
<evidence type="ECO:0000256" key="4">
    <source>
        <dbReference type="ARBA" id="ARBA00022801"/>
    </source>
</evidence>
<dbReference type="CDD" id="cd02248">
    <property type="entry name" value="Peptidase_C1A"/>
    <property type="match status" value="1"/>
</dbReference>
<dbReference type="PANTHER" id="PTHR12411">
    <property type="entry name" value="CYSTEINE PROTEASE FAMILY C1-RELATED"/>
    <property type="match status" value="1"/>
</dbReference>
<evidence type="ECO:0000259" key="10">
    <source>
        <dbReference type="SMART" id="SM00645"/>
    </source>
</evidence>
<evidence type="ECO:0000256" key="8">
    <source>
        <dbReference type="SAM" id="SignalP"/>
    </source>
</evidence>
<dbReference type="SUPFAM" id="SSF57277">
    <property type="entry name" value="Granulin repeat"/>
    <property type="match status" value="1"/>
</dbReference>
<dbReference type="InterPro" id="IPR039417">
    <property type="entry name" value="Peptidase_C1A_papain-like"/>
</dbReference>
<dbReference type="InterPro" id="IPR000118">
    <property type="entry name" value="Granulin"/>
</dbReference>
<comment type="similarity">
    <text evidence="1">Belongs to the peptidase C1 family.</text>
</comment>
<evidence type="ECO:0000256" key="5">
    <source>
        <dbReference type="ARBA" id="ARBA00022807"/>
    </source>
</evidence>
<dbReference type="PROSITE" id="PS00639">
    <property type="entry name" value="THIOL_PROTEASE_HIS"/>
    <property type="match status" value="1"/>
</dbReference>
<comment type="caution">
    <text evidence="12">The sequence shown here is derived from an EMBL/GenBank/DDBJ whole genome shotgun (WGS) entry which is preliminary data.</text>
</comment>
<dbReference type="FunFam" id="2.10.25.160:FF:000002">
    <property type="entry name" value="Cysteine protease 1"/>
    <property type="match status" value="1"/>
</dbReference>
<organism evidence="12 13">
    <name type="scientific">Carex littledalei</name>
    <dbReference type="NCBI Taxonomy" id="544730"/>
    <lineage>
        <taxon>Eukaryota</taxon>
        <taxon>Viridiplantae</taxon>
        <taxon>Streptophyta</taxon>
        <taxon>Embryophyta</taxon>
        <taxon>Tracheophyta</taxon>
        <taxon>Spermatophyta</taxon>
        <taxon>Magnoliopsida</taxon>
        <taxon>Liliopsida</taxon>
        <taxon>Poales</taxon>
        <taxon>Cyperaceae</taxon>
        <taxon>Cyperoideae</taxon>
        <taxon>Cariceae</taxon>
        <taxon>Carex</taxon>
        <taxon>Carex subgen. Euthyceras</taxon>
    </lineage>
</organism>
<dbReference type="Pfam" id="PF00396">
    <property type="entry name" value="Granulin"/>
    <property type="match status" value="1"/>
</dbReference>
<feature type="domain" description="Cathepsin propeptide inhibitor" evidence="11">
    <location>
        <begin position="47"/>
        <end position="104"/>
    </location>
</feature>
<dbReference type="InterPro" id="IPR038765">
    <property type="entry name" value="Papain-like_cys_pep_sf"/>
</dbReference>